<dbReference type="NCBIfam" id="TIGR01066">
    <property type="entry name" value="rplM_bact"/>
    <property type="match status" value="1"/>
</dbReference>
<dbReference type="RefSeq" id="WP_015089671.1">
    <property type="nucleotide sequence ID" value="NC_019567.1"/>
</dbReference>
<dbReference type="Gene3D" id="3.90.1180.10">
    <property type="entry name" value="Ribosomal protein L13"/>
    <property type="match status" value="1"/>
</dbReference>
<comment type="function">
    <text evidence="4">This protein is one of the early assembly proteins of the 50S ribosomal subunit, although it is not seen to bind rRNA by itself. It is important during the early stages of 50S assembly.</text>
</comment>
<reference evidence="5 6" key="1">
    <citation type="journal article" date="2012" name="BMC Genomics">
        <title>Genome analysis of a simultaneously predatory and prey-independent, novel Bdellovibrio bacteriovorus from the River Tiber, supports in silico predictions of both ancient and recent lateral gene transfer from diverse bacteria.</title>
        <authorList>
            <person name="Hobley L."/>
            <person name="Lerner T.R."/>
            <person name="Williams L.E."/>
            <person name="Lambert C."/>
            <person name="Till R."/>
            <person name="Milner D.S."/>
            <person name="Basford S.M."/>
            <person name="Capeness M.J."/>
            <person name="Fenton A.K."/>
            <person name="Atterbury R.J."/>
            <person name="Harris M.A."/>
            <person name="Sockett R.E."/>
        </authorList>
    </citation>
    <scope>NUCLEOTIDE SEQUENCE [LARGE SCALE GENOMIC DNA]</scope>
    <source>
        <strain evidence="5 6">Tiberius</strain>
    </source>
</reference>
<dbReference type="AlphaFoldDB" id="K7YRG3"/>
<dbReference type="EMBL" id="CP002930">
    <property type="protein sequence ID" value="AFY00188.1"/>
    <property type="molecule type" value="Genomic_DNA"/>
</dbReference>
<dbReference type="GO" id="GO:0003735">
    <property type="term" value="F:structural constituent of ribosome"/>
    <property type="evidence" value="ECO:0007669"/>
    <property type="project" value="InterPro"/>
</dbReference>
<dbReference type="GO" id="GO:0003729">
    <property type="term" value="F:mRNA binding"/>
    <property type="evidence" value="ECO:0007669"/>
    <property type="project" value="TreeGrafter"/>
</dbReference>
<dbReference type="HOGENOM" id="CLU_082184_2_2_7"/>
<dbReference type="GO" id="GO:0006412">
    <property type="term" value="P:translation"/>
    <property type="evidence" value="ECO:0007669"/>
    <property type="project" value="UniProtKB-UniRule"/>
</dbReference>
<evidence type="ECO:0000256" key="4">
    <source>
        <dbReference type="HAMAP-Rule" id="MF_01366"/>
    </source>
</evidence>
<name>K7YRG3_BDEBC</name>
<dbReference type="InterPro" id="IPR005823">
    <property type="entry name" value="Ribosomal_uL13_bac-type"/>
</dbReference>
<dbReference type="SUPFAM" id="SSF52161">
    <property type="entry name" value="Ribosomal protein L13"/>
    <property type="match status" value="1"/>
</dbReference>
<proteinExistence type="inferred from homology"/>
<protein>
    <recommendedName>
        <fullName evidence="4">Large ribosomal subunit protein uL13</fullName>
    </recommendedName>
</protein>
<dbReference type="PANTHER" id="PTHR11545:SF2">
    <property type="entry name" value="LARGE RIBOSOMAL SUBUNIT PROTEIN UL13M"/>
    <property type="match status" value="1"/>
</dbReference>
<dbReference type="STRING" id="1069642.Bdt_0480"/>
<keyword evidence="2 4" id="KW-0689">Ribosomal protein</keyword>
<sequence>MKTFNAKADEVERKWWIVDAAGQKVGRVATHVATILRGKNKAIYTPNVDTGDFVIVINTDKMELSGTKWQDKKYYSHTRFFGSMKEMTAAQAKEKDSTFIIHEAVRGMLPTNKLSRHVIMKMKTYTGAEHPHAAQKPALFTLPSKK</sequence>
<dbReference type="PATRIC" id="fig|1069642.3.peg.474"/>
<dbReference type="HAMAP" id="MF_01366">
    <property type="entry name" value="Ribosomal_uL13"/>
    <property type="match status" value="1"/>
</dbReference>
<evidence type="ECO:0000256" key="3">
    <source>
        <dbReference type="ARBA" id="ARBA00023274"/>
    </source>
</evidence>
<dbReference type="InterPro" id="IPR005822">
    <property type="entry name" value="Ribosomal_uL13"/>
</dbReference>
<dbReference type="PIRSF" id="PIRSF002181">
    <property type="entry name" value="Ribosomal_L13"/>
    <property type="match status" value="1"/>
</dbReference>
<dbReference type="GO" id="GO:0022625">
    <property type="term" value="C:cytosolic large ribosomal subunit"/>
    <property type="evidence" value="ECO:0007669"/>
    <property type="project" value="TreeGrafter"/>
</dbReference>
<evidence type="ECO:0000313" key="5">
    <source>
        <dbReference type="EMBL" id="AFY00188.1"/>
    </source>
</evidence>
<evidence type="ECO:0000256" key="1">
    <source>
        <dbReference type="ARBA" id="ARBA00006227"/>
    </source>
</evidence>
<accession>K7YRG3</accession>
<comment type="similarity">
    <text evidence="1 4">Belongs to the universal ribosomal protein uL13 family.</text>
</comment>
<evidence type="ECO:0000256" key="2">
    <source>
        <dbReference type="ARBA" id="ARBA00022980"/>
    </source>
</evidence>
<dbReference type="Proteomes" id="UP000010074">
    <property type="component" value="Chromosome"/>
</dbReference>
<dbReference type="InterPro" id="IPR036899">
    <property type="entry name" value="Ribosomal_uL13_sf"/>
</dbReference>
<gene>
    <name evidence="4 5" type="primary">rplM</name>
    <name evidence="5" type="ORF">Bdt_0480</name>
</gene>
<dbReference type="GO" id="GO:0017148">
    <property type="term" value="P:negative regulation of translation"/>
    <property type="evidence" value="ECO:0007669"/>
    <property type="project" value="TreeGrafter"/>
</dbReference>
<dbReference type="PANTHER" id="PTHR11545">
    <property type="entry name" value="RIBOSOMAL PROTEIN L13"/>
    <property type="match status" value="1"/>
</dbReference>
<evidence type="ECO:0000313" key="6">
    <source>
        <dbReference type="Proteomes" id="UP000010074"/>
    </source>
</evidence>
<organism evidence="5 6">
    <name type="scientific">Bdellovibrio bacteriovorus str. Tiberius</name>
    <dbReference type="NCBI Taxonomy" id="1069642"/>
    <lineage>
        <taxon>Bacteria</taxon>
        <taxon>Pseudomonadati</taxon>
        <taxon>Bdellovibrionota</taxon>
        <taxon>Bdellovibrionia</taxon>
        <taxon>Bdellovibrionales</taxon>
        <taxon>Pseudobdellovibrionaceae</taxon>
        <taxon>Bdellovibrio</taxon>
    </lineage>
</organism>
<dbReference type="OrthoDB" id="5293206at2"/>
<dbReference type="Pfam" id="PF00572">
    <property type="entry name" value="Ribosomal_L13"/>
    <property type="match status" value="1"/>
</dbReference>
<keyword evidence="3 4" id="KW-0687">Ribonucleoprotein</keyword>
<dbReference type="CDD" id="cd00392">
    <property type="entry name" value="Ribosomal_L13"/>
    <property type="match status" value="1"/>
</dbReference>
<dbReference type="KEGG" id="bbat:Bdt_0480"/>
<comment type="subunit">
    <text evidence="4">Part of the 50S ribosomal subunit.</text>
</comment>